<dbReference type="SUPFAM" id="SSF53901">
    <property type="entry name" value="Thiolase-like"/>
    <property type="match status" value="2"/>
</dbReference>
<dbReference type="PANTHER" id="PTHR43323">
    <property type="entry name" value="3-HYDROXY-3-METHYLGLUTARYL COENZYME A SYNTHASE"/>
    <property type="match status" value="1"/>
</dbReference>
<evidence type="ECO:0000259" key="3">
    <source>
        <dbReference type="Pfam" id="PF01154"/>
    </source>
</evidence>
<accession>K0K4U2</accession>
<dbReference type="InterPro" id="IPR016039">
    <property type="entry name" value="Thiolase-like"/>
</dbReference>
<dbReference type="Gene3D" id="3.40.47.10">
    <property type="match status" value="2"/>
</dbReference>
<name>K0K4U2_SACES</name>
<dbReference type="AlphaFoldDB" id="K0K4U2"/>
<dbReference type="PATRIC" id="fig|1179773.3.peg.4630"/>
<evidence type="ECO:0000256" key="2">
    <source>
        <dbReference type="ARBA" id="ARBA00022679"/>
    </source>
</evidence>
<proteinExistence type="inferred from homology"/>
<dbReference type="EMBL" id="HE804045">
    <property type="protein sequence ID" value="CCH31899.1"/>
    <property type="molecule type" value="Genomic_DNA"/>
</dbReference>
<dbReference type="KEGG" id="sesp:BN6_46200"/>
<evidence type="ECO:0000256" key="1">
    <source>
        <dbReference type="ARBA" id="ARBA00007061"/>
    </source>
</evidence>
<organism evidence="5 6">
    <name type="scientific">Saccharothrix espanaensis (strain ATCC 51144 / DSM 44229 / JCM 9112 / NBRC 15066 / NRRL 15764)</name>
    <dbReference type="NCBI Taxonomy" id="1179773"/>
    <lineage>
        <taxon>Bacteria</taxon>
        <taxon>Bacillati</taxon>
        <taxon>Actinomycetota</taxon>
        <taxon>Actinomycetes</taxon>
        <taxon>Pseudonocardiales</taxon>
        <taxon>Pseudonocardiaceae</taxon>
        <taxon>Saccharothrix</taxon>
    </lineage>
</organism>
<dbReference type="InterPro" id="IPR013746">
    <property type="entry name" value="HMG_CoA_synt_C_dom"/>
</dbReference>
<feature type="domain" description="Hydroxymethylglutaryl-coenzyme A synthase C-terminal" evidence="4">
    <location>
        <begin position="178"/>
        <end position="255"/>
    </location>
</feature>
<dbReference type="RefSeq" id="WP_015102011.1">
    <property type="nucleotide sequence ID" value="NC_019673.1"/>
</dbReference>
<evidence type="ECO:0000259" key="4">
    <source>
        <dbReference type="Pfam" id="PF08540"/>
    </source>
</evidence>
<comment type="similarity">
    <text evidence="1">Belongs to the thiolase-like superfamily. HMG-CoA synthase family.</text>
</comment>
<dbReference type="GO" id="GO:0006084">
    <property type="term" value="P:acetyl-CoA metabolic process"/>
    <property type="evidence" value="ECO:0007669"/>
    <property type="project" value="InterPro"/>
</dbReference>
<evidence type="ECO:0000313" key="5">
    <source>
        <dbReference type="EMBL" id="CCH31899.1"/>
    </source>
</evidence>
<keyword evidence="5" id="KW-0012">Acyltransferase</keyword>
<dbReference type="PANTHER" id="PTHR43323:SF2">
    <property type="entry name" value="HYDROXYMETHYLGLUTARYL-COA SYNTHASE"/>
    <property type="match status" value="1"/>
</dbReference>
<dbReference type="Proteomes" id="UP000006281">
    <property type="component" value="Chromosome"/>
</dbReference>
<dbReference type="OrthoDB" id="9769523at2"/>
<evidence type="ECO:0000313" key="6">
    <source>
        <dbReference type="Proteomes" id="UP000006281"/>
    </source>
</evidence>
<dbReference type="CDD" id="cd00827">
    <property type="entry name" value="init_cond_enzymes"/>
    <property type="match status" value="1"/>
</dbReference>
<dbReference type="eggNOG" id="COG3425">
    <property type="taxonomic scope" value="Bacteria"/>
</dbReference>
<sequence length="412" mass="44718">MAEPVGIEDVNVYPGRARVDVRALFEAGGLDLSRFANLMMEHRSVNLPCEDQVTNAVNAAKPLVDALDPGRRDSIELVVVATESGLDFGKPLSTYVHQQLGLGPACRSFEVKHACYGGTAALQTAAALVAASPVPDARALVVSTDIASPSSGGSYWEPSEGAGAVALLVGRDPAVLRLDVGANGYHTQEVMDTLRPRPDFDVVNSDLSLLAYLNCLEQSFAGYRRRVAGADIVDTFDYLAFHIPFAGMVKGAHRTLLRRTKGWDRAAIDADFDRRMAPSLLHTTKVGNLYSGSLYLALCSLIDHADFGAARRVGMFSYGSGCGSEFYSGVVSERARDRLAARPIEKALAERRELTVAEFRALDGFLGDRAFGTRDAVLDTTPYQSIVDSHFAGRGLLLLDRIEDFHRVYRWS</sequence>
<gene>
    <name evidence="5" type="primary">mvaS</name>
    <name evidence="5" type="ordered locus">BN6_46200</name>
</gene>
<dbReference type="Pfam" id="PF08540">
    <property type="entry name" value="HMG_CoA_synt_C"/>
    <property type="match status" value="2"/>
</dbReference>
<dbReference type="BioCyc" id="SESP1179773:BN6_RS22365-MONOMER"/>
<keyword evidence="6" id="KW-1185">Reference proteome</keyword>
<dbReference type="STRING" id="1179773.BN6_46200"/>
<dbReference type="InterPro" id="IPR013528">
    <property type="entry name" value="HMG_CoA_synth_N"/>
</dbReference>
<feature type="domain" description="Hydroxymethylglutaryl-coenzyme A synthase N-terminal" evidence="3">
    <location>
        <begin position="73"/>
        <end position="172"/>
    </location>
</feature>
<dbReference type="EC" id="2.3.3.10" evidence="5"/>
<reference evidence="5 6" key="1">
    <citation type="journal article" date="2012" name="BMC Genomics">
        <title>Complete genome sequence of Saccharothrix espanaensis DSM 44229T and comparison to the other completely sequenced Pseudonocardiaceae.</title>
        <authorList>
            <person name="Strobel T."/>
            <person name="Al-Dilaimi A."/>
            <person name="Blom J."/>
            <person name="Gessner A."/>
            <person name="Kalinowski J."/>
            <person name="Luzhetska M."/>
            <person name="Puhler A."/>
            <person name="Szczepanowski R."/>
            <person name="Bechthold A."/>
            <person name="Ruckert C."/>
        </authorList>
    </citation>
    <scope>NUCLEOTIDE SEQUENCE [LARGE SCALE GENOMIC DNA]</scope>
    <source>
        <strain evidence="6">ATCC 51144 / DSM 44229 / JCM 9112 / NBRC 15066 / NRRL 15764</strain>
    </source>
</reference>
<dbReference type="Pfam" id="PF01154">
    <property type="entry name" value="HMG_CoA_synt_N"/>
    <property type="match status" value="1"/>
</dbReference>
<dbReference type="HOGENOM" id="CLU_008065_3_2_11"/>
<feature type="domain" description="Hydroxymethylglutaryl-coenzyme A synthase C-terminal" evidence="4">
    <location>
        <begin position="271"/>
        <end position="361"/>
    </location>
</feature>
<protein>
    <submittedName>
        <fullName evidence="5">Hydroxymethylglutaryl-CoA synthase</fullName>
        <ecNumber evidence="5">2.3.3.10</ecNumber>
    </submittedName>
</protein>
<dbReference type="GO" id="GO:0004421">
    <property type="term" value="F:hydroxymethylglutaryl-CoA synthase activity"/>
    <property type="evidence" value="ECO:0007669"/>
    <property type="project" value="UniProtKB-EC"/>
</dbReference>
<keyword evidence="2 5" id="KW-0808">Transferase</keyword>